<keyword evidence="1" id="KW-0808">Transferase</keyword>
<feature type="domain" description="N-acetyltransferase" evidence="4">
    <location>
        <begin position="28"/>
        <end position="186"/>
    </location>
</feature>
<gene>
    <name evidence="5" type="ORF">A2368_00415</name>
</gene>
<comment type="similarity">
    <text evidence="3">Belongs to the acetyltransferase family. RimJ subfamily.</text>
</comment>
<dbReference type="Gene3D" id="3.40.630.30">
    <property type="match status" value="1"/>
</dbReference>
<dbReference type="SUPFAM" id="SSF55729">
    <property type="entry name" value="Acyl-CoA N-acyltransferases (Nat)"/>
    <property type="match status" value="1"/>
</dbReference>
<keyword evidence="2" id="KW-0012">Acyltransferase</keyword>
<dbReference type="InterPro" id="IPR000182">
    <property type="entry name" value="GNAT_dom"/>
</dbReference>
<dbReference type="Pfam" id="PF13302">
    <property type="entry name" value="Acetyltransf_3"/>
    <property type="match status" value="1"/>
</dbReference>
<name>A0A1F5FGT2_9BACT</name>
<dbReference type="Proteomes" id="UP000176682">
    <property type="component" value="Unassembled WGS sequence"/>
</dbReference>
<evidence type="ECO:0000256" key="3">
    <source>
        <dbReference type="ARBA" id="ARBA00038502"/>
    </source>
</evidence>
<dbReference type="InterPro" id="IPR051531">
    <property type="entry name" value="N-acetyltransferase"/>
</dbReference>
<reference evidence="5 6" key="1">
    <citation type="journal article" date="2016" name="Nat. Commun.">
        <title>Thousands of microbial genomes shed light on interconnected biogeochemical processes in an aquifer system.</title>
        <authorList>
            <person name="Anantharaman K."/>
            <person name="Brown C.T."/>
            <person name="Hug L.A."/>
            <person name="Sharon I."/>
            <person name="Castelle C.J."/>
            <person name="Probst A.J."/>
            <person name="Thomas B.C."/>
            <person name="Singh A."/>
            <person name="Wilkins M.J."/>
            <person name="Karaoz U."/>
            <person name="Brodie E.L."/>
            <person name="Williams K.H."/>
            <person name="Hubbard S.S."/>
            <person name="Banfield J.F."/>
        </authorList>
    </citation>
    <scope>NUCLEOTIDE SEQUENCE [LARGE SCALE GENOMIC DNA]</scope>
</reference>
<dbReference type="InterPro" id="IPR016181">
    <property type="entry name" value="Acyl_CoA_acyltransferase"/>
</dbReference>
<accession>A0A1F5FGT2</accession>
<dbReference type="GO" id="GO:0016747">
    <property type="term" value="F:acyltransferase activity, transferring groups other than amino-acyl groups"/>
    <property type="evidence" value="ECO:0007669"/>
    <property type="project" value="InterPro"/>
</dbReference>
<dbReference type="EMBL" id="MFAM01000033">
    <property type="protein sequence ID" value="OGD78869.1"/>
    <property type="molecule type" value="Genomic_DNA"/>
</dbReference>
<evidence type="ECO:0000259" key="4">
    <source>
        <dbReference type="PROSITE" id="PS51186"/>
    </source>
</evidence>
<sequence length="194" mass="22357">MSPEAIVIRLAGEFYQRHEDNQVINDRIILTDYTPEDASQIFVLIRQNQNFFTHYDSPWTDKPKYNDLNILIKSIQNHNNPNLHYFSIRNSQEEIIGGCQINVIPKQKTATIGYFIDEQHTRKRYASRAVALLVAYATEDLKLQKLTAFANPENIGSVTTLERNGFEFTGIDPKNPTYHLYARSLPSVKLTDSH</sequence>
<organism evidence="5 6">
    <name type="scientific">Candidatus Collierbacteria bacterium RIFOXYB1_FULL_49_13</name>
    <dbReference type="NCBI Taxonomy" id="1817728"/>
    <lineage>
        <taxon>Bacteria</taxon>
        <taxon>Candidatus Collieribacteriota</taxon>
    </lineage>
</organism>
<proteinExistence type="inferred from homology"/>
<comment type="caution">
    <text evidence="5">The sequence shown here is derived from an EMBL/GenBank/DDBJ whole genome shotgun (WGS) entry which is preliminary data.</text>
</comment>
<protein>
    <recommendedName>
        <fullName evidence="4">N-acetyltransferase domain-containing protein</fullName>
    </recommendedName>
</protein>
<evidence type="ECO:0000256" key="1">
    <source>
        <dbReference type="ARBA" id="ARBA00022679"/>
    </source>
</evidence>
<evidence type="ECO:0000313" key="5">
    <source>
        <dbReference type="EMBL" id="OGD78869.1"/>
    </source>
</evidence>
<dbReference type="PROSITE" id="PS51186">
    <property type="entry name" value="GNAT"/>
    <property type="match status" value="1"/>
</dbReference>
<evidence type="ECO:0000313" key="6">
    <source>
        <dbReference type="Proteomes" id="UP000176682"/>
    </source>
</evidence>
<dbReference type="PANTHER" id="PTHR43792:SF8">
    <property type="entry name" value="[RIBOSOMAL PROTEIN US5]-ALANINE N-ACETYLTRANSFERASE"/>
    <property type="match status" value="1"/>
</dbReference>
<dbReference type="AlphaFoldDB" id="A0A1F5FGT2"/>
<evidence type="ECO:0000256" key="2">
    <source>
        <dbReference type="ARBA" id="ARBA00023315"/>
    </source>
</evidence>
<dbReference type="PANTHER" id="PTHR43792">
    <property type="entry name" value="GNAT FAMILY, PUTATIVE (AFU_ORTHOLOGUE AFUA_3G00765)-RELATED-RELATED"/>
    <property type="match status" value="1"/>
</dbReference>